<feature type="domain" description="Cytochrome c-type biogenesis protein H TPR" evidence="9">
    <location>
        <begin position="164"/>
        <end position="288"/>
    </location>
</feature>
<dbReference type="GO" id="GO:0005886">
    <property type="term" value="C:plasma membrane"/>
    <property type="evidence" value="ECO:0007669"/>
    <property type="project" value="TreeGrafter"/>
</dbReference>
<dbReference type="InterPro" id="IPR019734">
    <property type="entry name" value="TPR_rpt"/>
</dbReference>
<evidence type="ECO:0000256" key="1">
    <source>
        <dbReference type="ARBA" id="ARBA00004196"/>
    </source>
</evidence>
<feature type="repeat" description="TPR" evidence="5">
    <location>
        <begin position="182"/>
        <end position="215"/>
    </location>
</feature>
<dbReference type="Pfam" id="PF23914">
    <property type="entry name" value="TPR_CcmH_CycH"/>
    <property type="match status" value="1"/>
</dbReference>
<feature type="compositionally biased region" description="Low complexity" evidence="6">
    <location>
        <begin position="316"/>
        <end position="337"/>
    </location>
</feature>
<dbReference type="GO" id="GO:0017004">
    <property type="term" value="P:cytochrome complex assembly"/>
    <property type="evidence" value="ECO:0007669"/>
    <property type="project" value="UniProtKB-KW"/>
</dbReference>
<dbReference type="PROSITE" id="PS50005">
    <property type="entry name" value="TPR"/>
    <property type="match status" value="1"/>
</dbReference>
<sequence length="490" mass="51974">MTTFWILAAGLAGLAVLFAVTPLLLASLKPAQDPATASQADTDQAQLNLEIFRQQLAELDVDLSAGKLDQTVYEAARRDLERELLQDLGDRDPLTTVASQPSDHRTRRLPGPAVTALSLLLAIPVLAWAVYGLIGNQALIPQLEQVAASGGAGQARGQNELPPLDELVARLEQRLEQQPDDAEGWMMLGRTYFATGDRERAQSALARAYELDPNDALIVMAYAESIATNNDNQLEGRPAELISEALELEPDNPTARWLAGMVAFQRGQFRSAATTWRNLLEKMEPESEDAAELRTLISEAEQRAGLPEEARAPRVAQAAIPSDAADTADTAGASDEAPAPEGPPTGVNPAEQQDADAASASAEGNELNQTRAAGKTAGIQVQVALSPELSGRLPPNTPVFIYAKAAAGPPMPLAVQRATLGDLPLQIRLDDSMAMMPSMQLSSFPEIIVGARVSPSGQAMASPGDLQGETGPVSSDTADAVSVHIDQVRR</sequence>
<name>A0AAJ0XH57_HALSE</name>
<evidence type="ECO:0000256" key="4">
    <source>
        <dbReference type="ARBA" id="ARBA00022803"/>
    </source>
</evidence>
<dbReference type="Proteomes" id="UP001296967">
    <property type="component" value="Unassembled WGS sequence"/>
</dbReference>
<keyword evidence="7" id="KW-0812">Transmembrane</keyword>
<dbReference type="RefSeq" id="WP_201246174.1">
    <property type="nucleotide sequence ID" value="NZ_NHSF01000063.1"/>
</dbReference>
<evidence type="ECO:0000313" key="10">
    <source>
        <dbReference type="EMBL" id="MBK5931337.1"/>
    </source>
</evidence>
<evidence type="ECO:0000256" key="6">
    <source>
        <dbReference type="SAM" id="MobiDB-lite"/>
    </source>
</evidence>
<feature type="transmembrane region" description="Helical" evidence="7">
    <location>
        <begin position="113"/>
        <end position="134"/>
    </location>
</feature>
<keyword evidence="11" id="KW-1185">Reference proteome</keyword>
<keyword evidence="7" id="KW-0472">Membrane</keyword>
<accession>A0AAJ0XH57</accession>
<feature type="domain" description="Cytochrome c-type biogenesis protein H Ig-like" evidence="8">
    <location>
        <begin position="379"/>
        <end position="486"/>
    </location>
</feature>
<comment type="subcellular location">
    <subcellularLocation>
        <location evidence="1">Cell envelope</location>
    </subcellularLocation>
</comment>
<comment type="caution">
    <text evidence="10">The sequence shown here is derived from an EMBL/GenBank/DDBJ whole genome shotgun (WGS) entry which is preliminary data.</text>
</comment>
<gene>
    <name evidence="10" type="ORF">CCR82_12630</name>
</gene>
<dbReference type="EMBL" id="NHSF01000063">
    <property type="protein sequence ID" value="MBK5931337.1"/>
    <property type="molecule type" value="Genomic_DNA"/>
</dbReference>
<keyword evidence="7" id="KW-1133">Transmembrane helix</keyword>
<dbReference type="InterPro" id="IPR056412">
    <property type="entry name" value="Ig_CycH"/>
</dbReference>
<feature type="compositionally biased region" description="Low complexity" evidence="6">
    <location>
        <begin position="350"/>
        <end position="363"/>
    </location>
</feature>
<dbReference type="PANTHER" id="PTHR47870">
    <property type="entry name" value="CYTOCHROME C-TYPE BIOGENESIS PROTEIN CCMH"/>
    <property type="match status" value="1"/>
</dbReference>
<dbReference type="InterPro" id="IPR011990">
    <property type="entry name" value="TPR-like_helical_dom_sf"/>
</dbReference>
<proteinExistence type="predicted"/>
<evidence type="ECO:0000259" key="8">
    <source>
        <dbReference type="Pfam" id="PF23892"/>
    </source>
</evidence>
<feature type="transmembrane region" description="Helical" evidence="7">
    <location>
        <begin position="6"/>
        <end position="26"/>
    </location>
</feature>
<dbReference type="Pfam" id="PF23892">
    <property type="entry name" value="Ig_CycH"/>
    <property type="match status" value="1"/>
</dbReference>
<evidence type="ECO:0000313" key="11">
    <source>
        <dbReference type="Proteomes" id="UP001296967"/>
    </source>
</evidence>
<reference evidence="10" key="1">
    <citation type="submission" date="2017-05" db="EMBL/GenBank/DDBJ databases">
        <authorList>
            <person name="Imhoff J.F."/>
            <person name="Rahn T."/>
            <person name="Kuenzel S."/>
            <person name="Neulinger S.C."/>
        </authorList>
    </citation>
    <scope>NUCLEOTIDE SEQUENCE</scope>
    <source>
        <strain evidence="10">DSM 4395</strain>
    </source>
</reference>
<reference evidence="10" key="2">
    <citation type="journal article" date="2020" name="Microorganisms">
        <title>Osmotic Adaptation and Compatible Solute Biosynthesis of Phototrophic Bacteria as Revealed from Genome Analyses.</title>
        <authorList>
            <person name="Imhoff J.F."/>
            <person name="Rahn T."/>
            <person name="Kunzel S."/>
            <person name="Keller A."/>
            <person name="Neulinger S.C."/>
        </authorList>
    </citation>
    <scope>NUCLEOTIDE SEQUENCE</scope>
    <source>
        <strain evidence="10">DSM 4395</strain>
    </source>
</reference>
<keyword evidence="3" id="KW-0201">Cytochrome c-type biogenesis</keyword>
<keyword evidence="4 5" id="KW-0802">TPR repeat</keyword>
<dbReference type="InterPro" id="IPR056413">
    <property type="entry name" value="TPR_CcmH_CycH"/>
</dbReference>
<dbReference type="GO" id="GO:0030313">
    <property type="term" value="C:cell envelope"/>
    <property type="evidence" value="ECO:0007669"/>
    <property type="project" value="UniProtKB-SubCell"/>
</dbReference>
<feature type="region of interest" description="Disordered" evidence="6">
    <location>
        <begin position="304"/>
        <end position="366"/>
    </location>
</feature>
<evidence type="ECO:0000259" key="9">
    <source>
        <dbReference type="Pfam" id="PF23914"/>
    </source>
</evidence>
<dbReference type="NCBIfam" id="TIGR03142">
    <property type="entry name" value="cytochro_ccmI"/>
    <property type="match status" value="1"/>
</dbReference>
<dbReference type="PANTHER" id="PTHR47870:SF1">
    <property type="entry name" value="CYTOCHROME C-TYPE BIOGENESIS PROTEIN CCMH"/>
    <property type="match status" value="1"/>
</dbReference>
<evidence type="ECO:0000256" key="2">
    <source>
        <dbReference type="ARBA" id="ARBA00022737"/>
    </source>
</evidence>
<dbReference type="InterPro" id="IPR017560">
    <property type="entry name" value="Cyt_c_biogenesis_CcmI"/>
</dbReference>
<evidence type="ECO:0000256" key="3">
    <source>
        <dbReference type="ARBA" id="ARBA00022748"/>
    </source>
</evidence>
<dbReference type="Gene3D" id="1.25.40.10">
    <property type="entry name" value="Tetratricopeptide repeat domain"/>
    <property type="match status" value="1"/>
</dbReference>
<organism evidence="10 11">
    <name type="scientific">Halochromatium salexigens</name>
    <name type="common">Chromatium salexigens</name>
    <dbReference type="NCBI Taxonomy" id="49447"/>
    <lineage>
        <taxon>Bacteria</taxon>
        <taxon>Pseudomonadati</taxon>
        <taxon>Pseudomonadota</taxon>
        <taxon>Gammaproteobacteria</taxon>
        <taxon>Chromatiales</taxon>
        <taxon>Chromatiaceae</taxon>
        <taxon>Halochromatium</taxon>
    </lineage>
</organism>
<feature type="region of interest" description="Disordered" evidence="6">
    <location>
        <begin position="456"/>
        <end position="481"/>
    </location>
</feature>
<dbReference type="PROSITE" id="PS50293">
    <property type="entry name" value="TPR_REGION"/>
    <property type="match status" value="1"/>
</dbReference>
<dbReference type="AlphaFoldDB" id="A0AAJ0XH57"/>
<evidence type="ECO:0000256" key="5">
    <source>
        <dbReference type="PROSITE-ProRule" id="PRU00339"/>
    </source>
</evidence>
<keyword evidence="2" id="KW-0677">Repeat</keyword>
<evidence type="ECO:0000256" key="7">
    <source>
        <dbReference type="SAM" id="Phobius"/>
    </source>
</evidence>
<dbReference type="InterPro" id="IPR051263">
    <property type="entry name" value="C-type_cytochrome_biogenesis"/>
</dbReference>
<dbReference type="SUPFAM" id="SSF48452">
    <property type="entry name" value="TPR-like"/>
    <property type="match status" value="1"/>
</dbReference>
<protein>
    <submittedName>
        <fullName evidence="10">C-type cytochrome biogenesis protein CcmI</fullName>
    </submittedName>
</protein>